<name>A0ABY8F6T0_9HYPH</name>
<dbReference type="Proteomes" id="UP001209803">
    <property type="component" value="Chromosome"/>
</dbReference>
<dbReference type="SMART" id="SM00354">
    <property type="entry name" value="HTH_LACI"/>
    <property type="match status" value="1"/>
</dbReference>
<keyword evidence="6" id="KW-1185">Reference proteome</keyword>
<proteinExistence type="predicted"/>
<dbReference type="EMBL" id="CP120863">
    <property type="protein sequence ID" value="WFE91210.1"/>
    <property type="molecule type" value="Genomic_DNA"/>
</dbReference>
<dbReference type="GO" id="GO:0003677">
    <property type="term" value="F:DNA binding"/>
    <property type="evidence" value="ECO:0007669"/>
    <property type="project" value="UniProtKB-KW"/>
</dbReference>
<dbReference type="CDD" id="cd01544">
    <property type="entry name" value="PBP1_GalR"/>
    <property type="match status" value="1"/>
</dbReference>
<dbReference type="RefSeq" id="WP_265683486.1">
    <property type="nucleotide sequence ID" value="NZ_CP120863.1"/>
</dbReference>
<evidence type="ECO:0000256" key="3">
    <source>
        <dbReference type="ARBA" id="ARBA00023163"/>
    </source>
</evidence>
<sequence>MAKLKDIAEIVGTSIATVSRVLNRDATISVSPKTRARIVAVAEELDYKPLKERRSTHTSGRTSFRPKVSEIYLELGERWKHVSEGSYYSRLKNGVESRCLELDVHVVTVKRLYPELFQSDGKTRGAIVVGQGSGIHRQARDFWQNLIVFADFLPEEPDFDSVGHDLYSATEQLMTGLTSRGYRRIGFIGGCSLGEHPEIYEARFEAYKDWLSRKGVFDTSLVSLAGNTTDNGLECTRELLAATPRPDAIVACTDDMAVGAYKAVRDAGLKVAQDVAVVGFNDNPASELLDPALASVRLAPEEIGASAVNLLLERLAGRFTAKKVVLQSPIIWRNSVK</sequence>
<evidence type="ECO:0000256" key="2">
    <source>
        <dbReference type="ARBA" id="ARBA00023125"/>
    </source>
</evidence>
<gene>
    <name evidence="5" type="ORF">K1718_07605</name>
</gene>
<evidence type="ECO:0000313" key="5">
    <source>
        <dbReference type="EMBL" id="WFE91210.1"/>
    </source>
</evidence>
<dbReference type="CDD" id="cd01392">
    <property type="entry name" value="HTH_LacI"/>
    <property type="match status" value="1"/>
</dbReference>
<dbReference type="InterPro" id="IPR000843">
    <property type="entry name" value="HTH_LacI"/>
</dbReference>
<dbReference type="SUPFAM" id="SSF47413">
    <property type="entry name" value="lambda repressor-like DNA-binding domains"/>
    <property type="match status" value="1"/>
</dbReference>
<protein>
    <submittedName>
        <fullName evidence="5">LacI family DNA-binding transcriptional regulator</fullName>
    </submittedName>
</protein>
<dbReference type="Pfam" id="PF13377">
    <property type="entry name" value="Peripla_BP_3"/>
    <property type="match status" value="1"/>
</dbReference>
<keyword evidence="1" id="KW-0805">Transcription regulation</keyword>
<evidence type="ECO:0000256" key="1">
    <source>
        <dbReference type="ARBA" id="ARBA00023015"/>
    </source>
</evidence>
<evidence type="ECO:0000259" key="4">
    <source>
        <dbReference type="PROSITE" id="PS50932"/>
    </source>
</evidence>
<organism evidence="5 6">
    <name type="scientific">Roseibium porphyridii</name>
    <dbReference type="NCBI Taxonomy" id="2866279"/>
    <lineage>
        <taxon>Bacteria</taxon>
        <taxon>Pseudomonadati</taxon>
        <taxon>Pseudomonadota</taxon>
        <taxon>Alphaproteobacteria</taxon>
        <taxon>Hyphomicrobiales</taxon>
        <taxon>Stappiaceae</taxon>
        <taxon>Roseibium</taxon>
    </lineage>
</organism>
<reference evidence="5 6" key="1">
    <citation type="submission" date="2023-03" db="EMBL/GenBank/DDBJ databases">
        <title>Roseibium porphyridii sp. nov. and Roseibium rhodosorbium sp. nov. isolated from marine algae, Porphyridium cruentum and Rhodosorus marinus, respectively.</title>
        <authorList>
            <person name="Lee M.W."/>
            <person name="Choi B.J."/>
            <person name="Lee J.K."/>
            <person name="Choi D.G."/>
            <person name="Baek J.H."/>
            <person name="Bayburt H."/>
            <person name="Kim J.M."/>
            <person name="Han D.M."/>
            <person name="Kim K.H."/>
            <person name="Jeon C.O."/>
        </authorList>
    </citation>
    <scope>NUCLEOTIDE SEQUENCE [LARGE SCALE GENOMIC DNA]</scope>
    <source>
        <strain evidence="5 6">KMA01</strain>
    </source>
</reference>
<dbReference type="SUPFAM" id="SSF53822">
    <property type="entry name" value="Periplasmic binding protein-like I"/>
    <property type="match status" value="1"/>
</dbReference>
<dbReference type="PROSITE" id="PS50932">
    <property type="entry name" value="HTH_LACI_2"/>
    <property type="match status" value="1"/>
</dbReference>
<evidence type="ECO:0000313" key="6">
    <source>
        <dbReference type="Proteomes" id="UP001209803"/>
    </source>
</evidence>
<dbReference type="PANTHER" id="PTHR30146">
    <property type="entry name" value="LACI-RELATED TRANSCRIPTIONAL REPRESSOR"/>
    <property type="match status" value="1"/>
</dbReference>
<dbReference type="PANTHER" id="PTHR30146:SF149">
    <property type="entry name" value="HTH-TYPE TRANSCRIPTIONAL REGULATOR EBGR"/>
    <property type="match status" value="1"/>
</dbReference>
<keyword evidence="3" id="KW-0804">Transcription</keyword>
<dbReference type="InterPro" id="IPR046335">
    <property type="entry name" value="LacI/GalR-like_sensor"/>
</dbReference>
<dbReference type="InterPro" id="IPR028082">
    <property type="entry name" value="Peripla_BP_I"/>
</dbReference>
<dbReference type="InterPro" id="IPR010982">
    <property type="entry name" value="Lambda_DNA-bd_dom_sf"/>
</dbReference>
<feature type="domain" description="HTH lacI-type" evidence="4">
    <location>
        <begin position="2"/>
        <end position="58"/>
    </location>
</feature>
<dbReference type="Gene3D" id="1.10.260.40">
    <property type="entry name" value="lambda repressor-like DNA-binding domains"/>
    <property type="match status" value="1"/>
</dbReference>
<dbReference type="Pfam" id="PF00356">
    <property type="entry name" value="LacI"/>
    <property type="match status" value="1"/>
</dbReference>
<keyword evidence="2 5" id="KW-0238">DNA-binding</keyword>
<accession>A0ABY8F6T0</accession>
<dbReference type="Gene3D" id="3.40.50.2300">
    <property type="match status" value="2"/>
</dbReference>